<accession>A0A9P8T3R0</accession>
<keyword evidence="8" id="KW-0462">Maltose metabolism</keyword>
<keyword evidence="5 10" id="KW-0812">Transmembrane</keyword>
<dbReference type="GO" id="GO:0005351">
    <property type="term" value="F:carbohydrate:proton symporter activity"/>
    <property type="evidence" value="ECO:0007669"/>
    <property type="project" value="TreeGrafter"/>
</dbReference>
<evidence type="ECO:0000259" key="11">
    <source>
        <dbReference type="PROSITE" id="PS50850"/>
    </source>
</evidence>
<reference evidence="12" key="1">
    <citation type="journal article" date="2021" name="Open Biol.">
        <title>Shared evolutionary footprints suggest mitochondrial oxidative damage underlies multiple complex I losses in fungi.</title>
        <authorList>
            <person name="Schikora-Tamarit M.A."/>
            <person name="Marcet-Houben M."/>
            <person name="Nosek J."/>
            <person name="Gabaldon T."/>
        </authorList>
    </citation>
    <scope>NUCLEOTIDE SEQUENCE</scope>
    <source>
        <strain evidence="12">CBS6341</strain>
    </source>
</reference>
<dbReference type="GO" id="GO:0016020">
    <property type="term" value="C:membrane"/>
    <property type="evidence" value="ECO:0007669"/>
    <property type="project" value="UniProtKB-SubCell"/>
</dbReference>
<comment type="similarity">
    <text evidence="2 9">Belongs to the major facilitator superfamily. Sugar transporter (TC 2.A.1.1) family.</text>
</comment>
<evidence type="ECO:0000313" key="13">
    <source>
        <dbReference type="Proteomes" id="UP000769528"/>
    </source>
</evidence>
<dbReference type="NCBIfam" id="TIGR00879">
    <property type="entry name" value="SP"/>
    <property type="match status" value="1"/>
</dbReference>
<dbReference type="EMBL" id="JAEUBF010001473">
    <property type="protein sequence ID" value="KAH3664444.1"/>
    <property type="molecule type" value="Genomic_DNA"/>
</dbReference>
<name>A0A9P8T3R0_9ASCO</name>
<dbReference type="FunFam" id="1.20.1250.20:FF:000254">
    <property type="entry name" value="MAL31p Maltose permease"/>
    <property type="match status" value="1"/>
</dbReference>
<evidence type="ECO:0000256" key="3">
    <source>
        <dbReference type="ARBA" id="ARBA00022448"/>
    </source>
</evidence>
<dbReference type="Gene3D" id="1.20.1250.20">
    <property type="entry name" value="MFS general substrate transporter like domains"/>
    <property type="match status" value="1"/>
</dbReference>
<dbReference type="SUPFAM" id="SSF103473">
    <property type="entry name" value="MFS general substrate transporter"/>
    <property type="match status" value="1"/>
</dbReference>
<keyword evidence="7 10" id="KW-0472">Membrane</keyword>
<evidence type="ECO:0000256" key="1">
    <source>
        <dbReference type="ARBA" id="ARBA00004141"/>
    </source>
</evidence>
<dbReference type="InterPro" id="IPR036259">
    <property type="entry name" value="MFS_trans_sf"/>
</dbReference>
<evidence type="ECO:0000256" key="10">
    <source>
        <dbReference type="SAM" id="Phobius"/>
    </source>
</evidence>
<feature type="transmembrane region" description="Helical" evidence="10">
    <location>
        <begin position="373"/>
        <end position="393"/>
    </location>
</feature>
<feature type="transmembrane region" description="Helical" evidence="10">
    <location>
        <begin position="159"/>
        <end position="181"/>
    </location>
</feature>
<keyword evidence="6 10" id="KW-1133">Transmembrane helix</keyword>
<evidence type="ECO:0000256" key="5">
    <source>
        <dbReference type="ARBA" id="ARBA00022692"/>
    </source>
</evidence>
<gene>
    <name evidence="12" type="ORF">WICMUC_005829</name>
</gene>
<dbReference type="InterPro" id="IPR050360">
    <property type="entry name" value="MFS_Sugar_Transporters"/>
</dbReference>
<organism evidence="12 13">
    <name type="scientific">Wickerhamomyces mucosus</name>
    <dbReference type="NCBI Taxonomy" id="1378264"/>
    <lineage>
        <taxon>Eukaryota</taxon>
        <taxon>Fungi</taxon>
        <taxon>Dikarya</taxon>
        <taxon>Ascomycota</taxon>
        <taxon>Saccharomycotina</taxon>
        <taxon>Saccharomycetes</taxon>
        <taxon>Phaffomycetales</taxon>
        <taxon>Wickerhamomycetaceae</taxon>
        <taxon>Wickerhamomyces</taxon>
    </lineage>
</organism>
<keyword evidence="13" id="KW-1185">Reference proteome</keyword>
<comment type="caution">
    <text evidence="12">The sequence shown here is derived from an EMBL/GenBank/DDBJ whole genome shotgun (WGS) entry which is preliminary data.</text>
</comment>
<dbReference type="PROSITE" id="PS50850">
    <property type="entry name" value="MFS"/>
    <property type="match status" value="1"/>
</dbReference>
<dbReference type="GO" id="GO:0000023">
    <property type="term" value="P:maltose metabolic process"/>
    <property type="evidence" value="ECO:0007669"/>
    <property type="project" value="UniProtKB-KW"/>
</dbReference>
<dbReference type="InterPro" id="IPR003663">
    <property type="entry name" value="Sugar/inositol_transpt"/>
</dbReference>
<dbReference type="PROSITE" id="PS00217">
    <property type="entry name" value="SUGAR_TRANSPORT_2"/>
    <property type="match status" value="1"/>
</dbReference>
<dbReference type="InterPro" id="IPR005829">
    <property type="entry name" value="Sugar_transporter_CS"/>
</dbReference>
<dbReference type="AlphaFoldDB" id="A0A9P8T3R0"/>
<protein>
    <recommendedName>
        <fullName evidence="11">Major facilitator superfamily (MFS) profile domain-containing protein</fullName>
    </recommendedName>
</protein>
<dbReference type="PANTHER" id="PTHR48022">
    <property type="entry name" value="PLASTIDIC GLUCOSE TRANSPORTER 4"/>
    <property type="match status" value="1"/>
</dbReference>
<feature type="transmembrane region" description="Helical" evidence="10">
    <location>
        <begin position="502"/>
        <end position="518"/>
    </location>
</feature>
<evidence type="ECO:0000256" key="6">
    <source>
        <dbReference type="ARBA" id="ARBA00022989"/>
    </source>
</evidence>
<keyword evidence="4" id="KW-0762">Sugar transport</keyword>
<evidence type="ECO:0000256" key="8">
    <source>
        <dbReference type="ARBA" id="ARBA00026248"/>
    </source>
</evidence>
<feature type="transmembrane region" description="Helical" evidence="10">
    <location>
        <begin position="400"/>
        <end position="422"/>
    </location>
</feature>
<dbReference type="PANTHER" id="PTHR48022:SF5">
    <property type="entry name" value="ALPHA-GLUCOSIDES PERMEASE MPH2-RELATED"/>
    <property type="match status" value="1"/>
</dbReference>
<feature type="transmembrane region" description="Helical" evidence="10">
    <location>
        <begin position="434"/>
        <end position="454"/>
    </location>
</feature>
<feature type="transmembrane region" description="Helical" evidence="10">
    <location>
        <begin position="248"/>
        <end position="265"/>
    </location>
</feature>
<feature type="transmembrane region" description="Helical" evidence="10">
    <location>
        <begin position="128"/>
        <end position="147"/>
    </location>
</feature>
<dbReference type="InterPro" id="IPR005828">
    <property type="entry name" value="MFS_sugar_transport-like"/>
</dbReference>
<keyword evidence="3 9" id="KW-0813">Transport</keyword>
<feature type="transmembrane region" description="Helical" evidence="10">
    <location>
        <begin position="474"/>
        <end position="490"/>
    </location>
</feature>
<reference evidence="12" key="2">
    <citation type="submission" date="2021-01" db="EMBL/GenBank/DDBJ databases">
        <authorList>
            <person name="Schikora-Tamarit M.A."/>
        </authorList>
    </citation>
    <scope>NUCLEOTIDE SEQUENCE</scope>
    <source>
        <strain evidence="12">CBS6341</strain>
    </source>
</reference>
<evidence type="ECO:0000313" key="12">
    <source>
        <dbReference type="EMBL" id="KAH3664444.1"/>
    </source>
</evidence>
<sequence>MDKTEFIEDVNNSSDKVEILHKKTSSIDDDFTTNNVQIDEYLAKFIDISSNAQANEQAEKKMTLKEGLKTFPKAALWSIALSTAIIMEGYDTNLLNSFYSFPAFNKKYGQYYESLGTYQIPAKWQTSLSMAVYIGEIIGLFVSGIIADRIGYRKTLMGALVATTGFIFIVFFSVNIQMLLAGEILLGIPWGMFQTLTISYASEVCPLVLRIYLTTYVNVCWVIGQLISSGILRGVLNSSNEHAYRIPFAIQWVWPLPIITAIYFAPESPWWLAKKGRYEEAKNSVNRLLTPNKNLPNTKVLSEAIVSQIQLTLKEENEVQSETTTLDCFKGTNLRRTRIASIIWVIQNVTGSALMGYSTYFYLQAGLSESMSFTFSIIQYVLGLLGTLLSWILSQRFGRFDIFFGGLLINFCILIVVGGLGFSDADGAKWAVGSLLLLFTFVYDASIGPITYCVVAEIPSSSARTKTVTIARNFYNLSAIPISIITPYMLNPTAWNWKGKTGLFWAAFALCGLIWSWFEFPETKGRTFAELDILFKEGVKARNFKKTEVETFNTQKLINKMGDKGIKDLVDANKVSPSAAAPSDIEEQVFDYNHDESIFGGKKISEEKSIE</sequence>
<evidence type="ECO:0000256" key="2">
    <source>
        <dbReference type="ARBA" id="ARBA00010992"/>
    </source>
</evidence>
<feature type="transmembrane region" description="Helical" evidence="10">
    <location>
        <begin position="216"/>
        <end position="236"/>
    </location>
</feature>
<feature type="transmembrane region" description="Helical" evidence="10">
    <location>
        <begin position="187"/>
        <end position="209"/>
    </location>
</feature>
<evidence type="ECO:0000256" key="9">
    <source>
        <dbReference type="RuleBase" id="RU003346"/>
    </source>
</evidence>
<dbReference type="OrthoDB" id="6612291at2759"/>
<proteinExistence type="inferred from homology"/>
<dbReference type="InterPro" id="IPR020846">
    <property type="entry name" value="MFS_dom"/>
</dbReference>
<evidence type="ECO:0000256" key="4">
    <source>
        <dbReference type="ARBA" id="ARBA00022597"/>
    </source>
</evidence>
<evidence type="ECO:0000256" key="7">
    <source>
        <dbReference type="ARBA" id="ARBA00023136"/>
    </source>
</evidence>
<dbReference type="Pfam" id="PF00083">
    <property type="entry name" value="Sugar_tr"/>
    <property type="match status" value="1"/>
</dbReference>
<feature type="domain" description="Major facilitator superfamily (MFS) profile" evidence="11">
    <location>
        <begin position="77"/>
        <end position="524"/>
    </location>
</feature>
<feature type="transmembrane region" description="Helical" evidence="10">
    <location>
        <begin position="339"/>
        <end position="361"/>
    </location>
</feature>
<comment type="subcellular location">
    <subcellularLocation>
        <location evidence="1">Membrane</location>
        <topology evidence="1">Multi-pass membrane protein</topology>
    </subcellularLocation>
</comment>
<dbReference type="Proteomes" id="UP000769528">
    <property type="component" value="Unassembled WGS sequence"/>
</dbReference>